<organism evidence="1 2">
    <name type="scientific">Pleurodeles waltl</name>
    <name type="common">Iberian ribbed newt</name>
    <dbReference type="NCBI Taxonomy" id="8319"/>
    <lineage>
        <taxon>Eukaryota</taxon>
        <taxon>Metazoa</taxon>
        <taxon>Chordata</taxon>
        <taxon>Craniata</taxon>
        <taxon>Vertebrata</taxon>
        <taxon>Euteleostomi</taxon>
        <taxon>Amphibia</taxon>
        <taxon>Batrachia</taxon>
        <taxon>Caudata</taxon>
        <taxon>Salamandroidea</taxon>
        <taxon>Salamandridae</taxon>
        <taxon>Pleurodelinae</taxon>
        <taxon>Pleurodeles</taxon>
    </lineage>
</organism>
<name>A0AAV7USF7_PLEWA</name>
<sequence>MEPVSALQDATYREDLRGHIGYYFEINENTASDVGAEWDAFKVVLLLRLDLQDLESKLQHYEQLLPTDAGAATSLENIRITHQQALDRLTQLHYSDYQTRKHAEGDKGGKLLALLLWSEHAHTPITAL</sequence>
<dbReference type="AlphaFoldDB" id="A0AAV7USF7"/>
<reference evidence="1" key="1">
    <citation type="journal article" date="2022" name="bioRxiv">
        <title>Sequencing and chromosome-scale assembly of the giantPleurodeles waltlgenome.</title>
        <authorList>
            <person name="Brown T."/>
            <person name="Elewa A."/>
            <person name="Iarovenko S."/>
            <person name="Subramanian E."/>
            <person name="Araus A.J."/>
            <person name="Petzold A."/>
            <person name="Susuki M."/>
            <person name="Suzuki K.-i.T."/>
            <person name="Hayashi T."/>
            <person name="Toyoda A."/>
            <person name="Oliveira C."/>
            <person name="Osipova E."/>
            <person name="Leigh N.D."/>
            <person name="Simon A."/>
            <person name="Yun M.H."/>
        </authorList>
    </citation>
    <scope>NUCLEOTIDE SEQUENCE</scope>
    <source>
        <strain evidence="1">20211129_DDA</strain>
        <tissue evidence="1">Liver</tissue>
    </source>
</reference>
<gene>
    <name evidence="1" type="ORF">NDU88_000637</name>
</gene>
<dbReference type="Proteomes" id="UP001066276">
    <property type="component" value="Chromosome 2_2"/>
</dbReference>
<proteinExistence type="predicted"/>
<evidence type="ECO:0000313" key="2">
    <source>
        <dbReference type="Proteomes" id="UP001066276"/>
    </source>
</evidence>
<accession>A0AAV7USF7</accession>
<dbReference type="EMBL" id="JANPWB010000004">
    <property type="protein sequence ID" value="KAJ1191321.1"/>
    <property type="molecule type" value="Genomic_DNA"/>
</dbReference>
<comment type="caution">
    <text evidence="1">The sequence shown here is derived from an EMBL/GenBank/DDBJ whole genome shotgun (WGS) entry which is preliminary data.</text>
</comment>
<keyword evidence="2" id="KW-1185">Reference proteome</keyword>
<evidence type="ECO:0000313" key="1">
    <source>
        <dbReference type="EMBL" id="KAJ1191321.1"/>
    </source>
</evidence>
<protein>
    <submittedName>
        <fullName evidence="1">Uncharacterized protein</fullName>
    </submittedName>
</protein>